<dbReference type="RefSeq" id="WP_255176870.1">
    <property type="nucleotide sequence ID" value="NZ_CP101462.1"/>
</dbReference>
<dbReference type="InterPro" id="IPR046208">
    <property type="entry name" value="DUF6241"/>
</dbReference>
<evidence type="ECO:0000256" key="1">
    <source>
        <dbReference type="SAM" id="Phobius"/>
    </source>
</evidence>
<protein>
    <submittedName>
        <fullName evidence="2">DUF6241 domain-containing protein</fullName>
    </submittedName>
</protein>
<reference evidence="2" key="1">
    <citation type="submission" date="2022-07" db="EMBL/GenBank/DDBJ databases">
        <title>Complete genome of CX2.</title>
        <authorList>
            <person name="Cao G."/>
        </authorList>
    </citation>
    <scope>NUCLEOTIDE SEQUENCE</scope>
    <source>
        <strain evidence="2">CX2</strain>
    </source>
</reference>
<keyword evidence="1" id="KW-0812">Transmembrane</keyword>
<feature type="transmembrane region" description="Helical" evidence="1">
    <location>
        <begin position="14"/>
        <end position="35"/>
    </location>
</feature>
<organism evidence="2 3">
    <name type="scientific">Exiguobacterium aurantiacum</name>
    <dbReference type="NCBI Taxonomy" id="33987"/>
    <lineage>
        <taxon>Bacteria</taxon>
        <taxon>Bacillati</taxon>
        <taxon>Bacillota</taxon>
        <taxon>Bacilli</taxon>
        <taxon>Bacillales</taxon>
        <taxon>Bacillales Family XII. Incertae Sedis</taxon>
        <taxon>Exiguobacterium</taxon>
    </lineage>
</organism>
<dbReference type="Proteomes" id="UP001060325">
    <property type="component" value="Chromosome"/>
</dbReference>
<accession>A0ABY5FL17</accession>
<proteinExistence type="predicted"/>
<dbReference type="Pfam" id="PF19754">
    <property type="entry name" value="DUF6241"/>
    <property type="match status" value="1"/>
</dbReference>
<evidence type="ECO:0000313" key="2">
    <source>
        <dbReference type="EMBL" id="UTT42267.1"/>
    </source>
</evidence>
<dbReference type="EMBL" id="CP101462">
    <property type="protein sequence ID" value="UTT42267.1"/>
    <property type="molecule type" value="Genomic_DNA"/>
</dbReference>
<sequence>MFQKLKKLFTPKRLIIMTSVFILLIPVFFVSYTFYKNLSQGVENENLDDKYAKRVKELQIEVSKEDPLDRRGNSTAKTRVELEVSFNEEKPSRTELIKSMHLMTHQKISARSKWGAIPMTPDNIQQSADYLELLKTKFKIGDSMYSELKAMLDHWSQGDFSKADTEQDRLLHFLQASKGFSNGLATKNEEELFILNNFGPEYLNTLDETTYTSYEESSP</sequence>
<gene>
    <name evidence="2" type="ORF">NMQ00_11970</name>
</gene>
<keyword evidence="3" id="KW-1185">Reference proteome</keyword>
<keyword evidence="1" id="KW-1133">Transmembrane helix</keyword>
<name>A0ABY5FL17_9BACL</name>
<evidence type="ECO:0000313" key="3">
    <source>
        <dbReference type="Proteomes" id="UP001060325"/>
    </source>
</evidence>
<keyword evidence="1" id="KW-0472">Membrane</keyword>